<dbReference type="PANTHER" id="PTHR23505">
    <property type="entry name" value="SPINSTER"/>
    <property type="match status" value="1"/>
</dbReference>
<dbReference type="Gene3D" id="1.20.1250.20">
    <property type="entry name" value="MFS general substrate transporter like domains"/>
    <property type="match status" value="2"/>
</dbReference>
<name>A0AAJ6BMX8_9SPHN</name>
<evidence type="ECO:0000256" key="4">
    <source>
        <dbReference type="ARBA" id="ARBA00022989"/>
    </source>
</evidence>
<dbReference type="PANTHER" id="PTHR23505:SF79">
    <property type="entry name" value="PROTEIN SPINSTER"/>
    <property type="match status" value="1"/>
</dbReference>
<dbReference type="InterPro" id="IPR020846">
    <property type="entry name" value="MFS_dom"/>
</dbReference>
<keyword evidence="4 6" id="KW-1133">Transmembrane helix</keyword>
<dbReference type="Proteomes" id="UP001218362">
    <property type="component" value="Chromosome"/>
</dbReference>
<gene>
    <name evidence="8" type="ORF">P0Y56_16170</name>
</gene>
<evidence type="ECO:0000256" key="6">
    <source>
        <dbReference type="SAM" id="Phobius"/>
    </source>
</evidence>
<dbReference type="InterPro" id="IPR011701">
    <property type="entry name" value="MFS"/>
</dbReference>
<feature type="transmembrane region" description="Helical" evidence="6">
    <location>
        <begin position="320"/>
        <end position="343"/>
    </location>
</feature>
<dbReference type="InterPro" id="IPR036259">
    <property type="entry name" value="MFS_trans_sf"/>
</dbReference>
<dbReference type="PROSITE" id="PS50850">
    <property type="entry name" value="MFS"/>
    <property type="match status" value="1"/>
</dbReference>
<dbReference type="KEGG" id="acob:P0Y56_16170"/>
<evidence type="ECO:0000256" key="1">
    <source>
        <dbReference type="ARBA" id="ARBA00004141"/>
    </source>
</evidence>
<feature type="transmembrane region" description="Helical" evidence="6">
    <location>
        <begin position="36"/>
        <end position="56"/>
    </location>
</feature>
<feature type="transmembrane region" description="Helical" evidence="6">
    <location>
        <begin position="68"/>
        <end position="87"/>
    </location>
</feature>
<keyword evidence="2" id="KW-0813">Transport</keyword>
<feature type="transmembrane region" description="Helical" evidence="6">
    <location>
        <begin position="393"/>
        <end position="415"/>
    </location>
</feature>
<evidence type="ECO:0000256" key="5">
    <source>
        <dbReference type="ARBA" id="ARBA00023136"/>
    </source>
</evidence>
<evidence type="ECO:0000256" key="2">
    <source>
        <dbReference type="ARBA" id="ARBA00022448"/>
    </source>
</evidence>
<feature type="transmembrane region" description="Helical" evidence="6">
    <location>
        <begin position="126"/>
        <end position="151"/>
    </location>
</feature>
<dbReference type="GO" id="GO:0016020">
    <property type="term" value="C:membrane"/>
    <property type="evidence" value="ECO:0007669"/>
    <property type="project" value="UniProtKB-SubCell"/>
</dbReference>
<evidence type="ECO:0000313" key="8">
    <source>
        <dbReference type="EMBL" id="WEK46522.1"/>
    </source>
</evidence>
<dbReference type="GO" id="GO:0022857">
    <property type="term" value="F:transmembrane transporter activity"/>
    <property type="evidence" value="ECO:0007669"/>
    <property type="project" value="InterPro"/>
</dbReference>
<dbReference type="Pfam" id="PF07690">
    <property type="entry name" value="MFS_1"/>
    <property type="match status" value="1"/>
</dbReference>
<feature type="transmembrane region" description="Helical" evidence="6">
    <location>
        <begin position="355"/>
        <end position="378"/>
    </location>
</feature>
<feature type="transmembrane region" description="Helical" evidence="6">
    <location>
        <begin position="262"/>
        <end position="282"/>
    </location>
</feature>
<feature type="transmembrane region" description="Helical" evidence="6">
    <location>
        <begin position="93"/>
        <end position="114"/>
    </location>
</feature>
<dbReference type="AlphaFoldDB" id="A0AAJ6BMX8"/>
<feature type="transmembrane region" description="Helical" evidence="6">
    <location>
        <begin position="221"/>
        <end position="242"/>
    </location>
</feature>
<accession>A0AAJ6BMX8</accession>
<feature type="domain" description="Major facilitator superfamily (MFS) profile" evidence="7">
    <location>
        <begin position="1"/>
        <end position="416"/>
    </location>
</feature>
<dbReference type="SUPFAM" id="SSF103473">
    <property type="entry name" value="MFS general substrate transporter"/>
    <property type="match status" value="1"/>
</dbReference>
<comment type="subcellular location">
    <subcellularLocation>
        <location evidence="1">Membrane</location>
        <topology evidence="1">Multi-pass membrane protein</topology>
    </subcellularLocation>
</comment>
<feature type="transmembrane region" description="Helical" evidence="6">
    <location>
        <begin position="294"/>
        <end position="314"/>
    </location>
</feature>
<feature type="transmembrane region" description="Helical" evidence="6">
    <location>
        <begin position="171"/>
        <end position="191"/>
    </location>
</feature>
<protein>
    <submittedName>
        <fullName evidence="8">MFS transporter</fullName>
    </submittedName>
</protein>
<reference evidence="8" key="1">
    <citation type="submission" date="2023-03" db="EMBL/GenBank/DDBJ databases">
        <title>Andean soil-derived lignocellulolytic bacterial consortium as a source of novel taxa and putative plastic-active enzymes.</title>
        <authorList>
            <person name="Diaz-Garcia L."/>
            <person name="Chuvochina M."/>
            <person name="Feuerriegel G."/>
            <person name="Bunk B."/>
            <person name="Sproer C."/>
            <person name="Streit W.R."/>
            <person name="Rodriguez L.M."/>
            <person name="Overmann J."/>
            <person name="Jimenez D.J."/>
        </authorList>
    </citation>
    <scope>NUCLEOTIDE SEQUENCE</scope>
    <source>
        <strain evidence="8">MAG 26</strain>
    </source>
</reference>
<evidence type="ECO:0000256" key="3">
    <source>
        <dbReference type="ARBA" id="ARBA00022692"/>
    </source>
</evidence>
<organism evidence="8 9">
    <name type="scientific">Candidatus Andeanibacterium colombiense</name>
    <dbReference type="NCBI Taxonomy" id="3121345"/>
    <lineage>
        <taxon>Bacteria</taxon>
        <taxon>Pseudomonadati</taxon>
        <taxon>Pseudomonadota</taxon>
        <taxon>Alphaproteobacteria</taxon>
        <taxon>Sphingomonadales</taxon>
        <taxon>Sphingomonadaceae</taxon>
        <taxon>Candidatus Andeanibacterium</taxon>
    </lineage>
</organism>
<sequence length="427" mass="45500">MLAALTITFMFNFLDRQVLALLVTPIKRDLHLSDTQVGLLMGFAFVAFYAIAGIPLSRLIDRGSRKWILGLGLGFWSLMTIACGLAQNFVQLVLARVGLGVGESCNTPATYSLVADLYPRERLSRAISVINLGNVGGQGLALLLGGTLILGLAHAPTGEWPLVGGLKPWQLTFLILGLPGVVWALVMLVTLPEPQRHREIGREYEAPALRDVARFAARWRWLYLALVLGITIKAMLSFGASIWGPSLFERQFGWATGKPGLYLGLVSLAVMPFGLLAGGWLADLLQARGRDDANAIVLLWSTVLLTPFAILFPLMPSAPLALAMQGASLFFGAMGTGPGNAAIQVITPGRMRGTVTAFYVAAMNVIGNGLGPLSVAILTDRVFASEAMLGKSMAISAAALGPLGVLLCWVALKIYPHAVAAARARET</sequence>
<evidence type="ECO:0000313" key="9">
    <source>
        <dbReference type="Proteomes" id="UP001218362"/>
    </source>
</evidence>
<dbReference type="InterPro" id="IPR044770">
    <property type="entry name" value="MFS_spinster-like"/>
</dbReference>
<dbReference type="EMBL" id="CP119316">
    <property type="protein sequence ID" value="WEK46522.1"/>
    <property type="molecule type" value="Genomic_DNA"/>
</dbReference>
<evidence type="ECO:0000259" key="7">
    <source>
        <dbReference type="PROSITE" id="PS50850"/>
    </source>
</evidence>
<keyword evidence="5 6" id="KW-0472">Membrane</keyword>
<keyword evidence="3 6" id="KW-0812">Transmembrane</keyword>
<proteinExistence type="predicted"/>